<reference evidence="1" key="1">
    <citation type="journal article" date="2015" name="Nature">
        <title>Complex archaea that bridge the gap between prokaryotes and eukaryotes.</title>
        <authorList>
            <person name="Spang A."/>
            <person name="Saw J.H."/>
            <person name="Jorgensen S.L."/>
            <person name="Zaremba-Niedzwiedzka K."/>
            <person name="Martijn J."/>
            <person name="Lind A.E."/>
            <person name="van Eijk R."/>
            <person name="Schleper C."/>
            <person name="Guy L."/>
            <person name="Ettema T.J."/>
        </authorList>
    </citation>
    <scope>NUCLEOTIDE SEQUENCE</scope>
</reference>
<accession>A0A0F9MUK2</accession>
<protein>
    <submittedName>
        <fullName evidence="1">Uncharacterized protein</fullName>
    </submittedName>
</protein>
<name>A0A0F9MUK2_9ZZZZ</name>
<dbReference type="EMBL" id="LAZR01008208">
    <property type="protein sequence ID" value="KKM80290.1"/>
    <property type="molecule type" value="Genomic_DNA"/>
</dbReference>
<evidence type="ECO:0000313" key="1">
    <source>
        <dbReference type="EMBL" id="KKM80290.1"/>
    </source>
</evidence>
<dbReference type="AlphaFoldDB" id="A0A0F9MUK2"/>
<gene>
    <name evidence="1" type="ORF">LCGC14_1341410</name>
</gene>
<proteinExistence type="predicted"/>
<comment type="caution">
    <text evidence="1">The sequence shown here is derived from an EMBL/GenBank/DDBJ whole genome shotgun (WGS) entry which is preliminary data.</text>
</comment>
<organism evidence="1">
    <name type="scientific">marine sediment metagenome</name>
    <dbReference type="NCBI Taxonomy" id="412755"/>
    <lineage>
        <taxon>unclassified sequences</taxon>
        <taxon>metagenomes</taxon>
        <taxon>ecological metagenomes</taxon>
    </lineage>
</organism>
<sequence>MDYLTFRANALSALSILKPKDKFPPNHWSKDELEGWVKREYDRHYKSNPTVK</sequence>